<evidence type="ECO:0000313" key="1">
    <source>
        <dbReference type="EMBL" id="MBA5225893.1"/>
    </source>
</evidence>
<reference evidence="1 2" key="1">
    <citation type="submission" date="2020-07" db="EMBL/GenBank/DDBJ databases">
        <title>Differential regulation of undecylprodigiosin biosynthesis in the yeast-scavenging Streptomyces strain MBK6.</title>
        <authorList>
            <person name="Baral B."/>
            <person name="Siitonen V."/>
            <person name="Laughlin M."/>
            <person name="Yamada K."/>
            <person name="Ilomaeki M."/>
            <person name="Metsae-Ketelae M."/>
            <person name="Niemi J."/>
        </authorList>
    </citation>
    <scope>NUCLEOTIDE SEQUENCE [LARGE SCALE GENOMIC DNA]</scope>
    <source>
        <strain evidence="1 2">MBK6</strain>
    </source>
</reference>
<gene>
    <name evidence="1" type="ORF">H1X69_31485</name>
</gene>
<protein>
    <submittedName>
        <fullName evidence="1">Uncharacterized protein</fullName>
    </submittedName>
</protein>
<accession>A0A7W2HY57</accession>
<organism evidence="1 2">
    <name type="scientific">Streptomyces griseoaurantiacus</name>
    <dbReference type="NCBI Taxonomy" id="68213"/>
    <lineage>
        <taxon>Bacteria</taxon>
        <taxon>Bacillati</taxon>
        <taxon>Actinomycetota</taxon>
        <taxon>Actinomycetes</taxon>
        <taxon>Kitasatosporales</taxon>
        <taxon>Streptomycetaceae</taxon>
        <taxon>Streptomyces</taxon>
        <taxon>Streptomyces aurantiacus group</taxon>
    </lineage>
</organism>
<sequence>MGTSTIHEAFKGRYEDQYCLLFVRGISDDSLFVRLGIDSVKSSFWTLNEALQHYASEPGNKALRVLHAGEWTVLLELYPSGDLFAPEVVSALSEAGEVVGAWHLLDSTTKVVHAEDGRILGYFDDWLSLVKGAAPERLVRALGHAGVLEEDLDDDETDEELSVPVAVLLAIEEEFGLRVSRDSLDRSSVTVELP</sequence>
<proteinExistence type="predicted"/>
<name>A0A7W2HY57_9ACTN</name>
<dbReference type="AlphaFoldDB" id="A0A7W2HY57"/>
<dbReference type="InterPro" id="IPR045592">
    <property type="entry name" value="DUF6461"/>
</dbReference>
<dbReference type="Proteomes" id="UP000587608">
    <property type="component" value="Unassembled WGS sequence"/>
</dbReference>
<dbReference type="RefSeq" id="WP_191854835.1">
    <property type="nucleotide sequence ID" value="NZ_JACERG010000022.1"/>
</dbReference>
<dbReference type="EMBL" id="JACERG010000022">
    <property type="protein sequence ID" value="MBA5225893.1"/>
    <property type="molecule type" value="Genomic_DNA"/>
</dbReference>
<evidence type="ECO:0000313" key="2">
    <source>
        <dbReference type="Proteomes" id="UP000587608"/>
    </source>
</evidence>
<dbReference type="Pfam" id="PF20062">
    <property type="entry name" value="DUF6461"/>
    <property type="match status" value="1"/>
</dbReference>
<comment type="caution">
    <text evidence="1">The sequence shown here is derived from an EMBL/GenBank/DDBJ whole genome shotgun (WGS) entry which is preliminary data.</text>
</comment>